<dbReference type="SMART" id="SM00883">
    <property type="entry name" value="Cpn10"/>
    <property type="match status" value="1"/>
</dbReference>
<accession>A0ABY5MQV1</accession>
<dbReference type="EMBL" id="CP097253">
    <property type="protein sequence ID" value="UUR06777.1"/>
    <property type="molecule type" value="Genomic_DNA"/>
</dbReference>
<dbReference type="InterPro" id="IPR011032">
    <property type="entry name" value="GroES-like_sf"/>
</dbReference>
<dbReference type="InterPro" id="IPR018369">
    <property type="entry name" value="Chaprnonin_Cpn10_CS"/>
</dbReference>
<evidence type="ECO:0000256" key="4">
    <source>
        <dbReference type="RuleBase" id="RU000535"/>
    </source>
</evidence>
<dbReference type="NCBIfam" id="NF001534">
    <property type="entry name" value="PRK00364.2-5"/>
    <property type="match status" value="1"/>
</dbReference>
<evidence type="ECO:0000313" key="5">
    <source>
        <dbReference type="EMBL" id="UUR06777.1"/>
    </source>
</evidence>
<comment type="subunit">
    <text evidence="3">Heptamer of 7 subunits arranged in a ring. Interacts with the chaperonin GroEL.</text>
</comment>
<evidence type="ECO:0000256" key="3">
    <source>
        <dbReference type="HAMAP-Rule" id="MF_00580"/>
    </source>
</evidence>
<dbReference type="InterPro" id="IPR037124">
    <property type="entry name" value="Chaperonin_GroES_sf"/>
</dbReference>
<evidence type="ECO:0000256" key="1">
    <source>
        <dbReference type="ARBA" id="ARBA00006975"/>
    </source>
</evidence>
<evidence type="ECO:0000313" key="6">
    <source>
        <dbReference type="Proteomes" id="UP000831921"/>
    </source>
</evidence>
<proteinExistence type="inferred from homology"/>
<dbReference type="NCBIfam" id="NF001531">
    <property type="entry name" value="PRK00364.2-2"/>
    <property type="match status" value="1"/>
</dbReference>
<dbReference type="Gene3D" id="2.30.33.40">
    <property type="entry name" value="GroES chaperonin"/>
    <property type="match status" value="1"/>
</dbReference>
<comment type="similarity">
    <text evidence="1 3 4">Belongs to the GroES chaperonin family.</text>
</comment>
<dbReference type="NCBIfam" id="NF001529">
    <property type="entry name" value="PRK00364.1-5"/>
    <property type="match status" value="1"/>
</dbReference>
<gene>
    <name evidence="3 5" type="primary">groES</name>
    <name evidence="3" type="synonym">groS</name>
    <name evidence="5" type="ORF">M1K48_07350</name>
</gene>
<dbReference type="PROSITE" id="PS00681">
    <property type="entry name" value="CHAPERONINS_CPN10"/>
    <property type="match status" value="1"/>
</dbReference>
<dbReference type="PANTHER" id="PTHR10772:SF58">
    <property type="entry name" value="CO-CHAPERONIN GROES"/>
    <property type="match status" value="1"/>
</dbReference>
<keyword evidence="2 3" id="KW-0143">Chaperone</keyword>
<dbReference type="InterPro" id="IPR020818">
    <property type="entry name" value="Chaperonin_GroES"/>
</dbReference>
<comment type="subcellular location">
    <subcellularLocation>
        <location evidence="3">Cytoplasm</location>
    </subcellularLocation>
</comment>
<dbReference type="Pfam" id="PF00166">
    <property type="entry name" value="Cpn10"/>
    <property type="match status" value="1"/>
</dbReference>
<dbReference type="HAMAP" id="MF_00580">
    <property type="entry name" value="CH10"/>
    <property type="match status" value="1"/>
</dbReference>
<dbReference type="PRINTS" id="PR00297">
    <property type="entry name" value="CHAPERONIN10"/>
</dbReference>
<dbReference type="NCBIfam" id="NF001527">
    <property type="entry name" value="PRK00364.1-2"/>
    <property type="match status" value="1"/>
</dbReference>
<dbReference type="NCBIfam" id="NF001533">
    <property type="entry name" value="PRK00364.2-4"/>
    <property type="match status" value="1"/>
</dbReference>
<keyword evidence="6" id="KW-1185">Reference proteome</keyword>
<dbReference type="Proteomes" id="UP000831921">
    <property type="component" value="Chromosome"/>
</dbReference>
<reference evidence="5 6" key="1">
    <citation type="submission" date="2022-05" db="EMBL/GenBank/DDBJ databases">
        <title>S8-45 Sphingomonas ultraviolaceadurans.</title>
        <authorList>
            <person name="Liu Y."/>
        </authorList>
    </citation>
    <scope>NUCLEOTIDE SEQUENCE [LARGE SCALE GENOMIC DNA]</scope>
    <source>
        <strain evidence="5 6">S8-45</strain>
    </source>
</reference>
<evidence type="ECO:0000256" key="2">
    <source>
        <dbReference type="ARBA" id="ARBA00023186"/>
    </source>
</evidence>
<dbReference type="CDD" id="cd00320">
    <property type="entry name" value="cpn10"/>
    <property type="match status" value="1"/>
</dbReference>
<sequence length="95" mass="10253">MAFRPLHDRVLVRRVEAEAKTAGGIIIPETAQEKPQQGEVVSVGTGARNDQGVVTPLEVKAGDRILFGKWSGTEVKVDGEDLIIMKESDILGIVD</sequence>
<name>A0ABY5MQV1_9SPHN</name>
<dbReference type="PANTHER" id="PTHR10772">
    <property type="entry name" value="10 KDA HEAT SHOCK PROTEIN"/>
    <property type="match status" value="1"/>
</dbReference>
<dbReference type="SUPFAM" id="SSF50129">
    <property type="entry name" value="GroES-like"/>
    <property type="match status" value="1"/>
</dbReference>
<keyword evidence="3" id="KW-0963">Cytoplasm</keyword>
<comment type="function">
    <text evidence="3 4">Together with the chaperonin GroEL, plays an essential role in assisting protein folding. The GroEL-GroES system forms a nano-cage that allows encapsulation of the non-native substrate proteins and provides a physical environment optimized to promote and accelerate protein folding. GroES binds to the apical surface of the GroEL ring, thereby capping the opening of the GroEL channel.</text>
</comment>
<protein>
    <recommendedName>
        <fullName evidence="3">Co-chaperonin GroES</fullName>
    </recommendedName>
    <alternativeName>
        <fullName evidence="3">10 kDa chaperonin</fullName>
    </alternativeName>
    <alternativeName>
        <fullName evidence="3">Chaperonin-10</fullName>
        <shortName evidence="3">Cpn10</shortName>
    </alternativeName>
</protein>
<dbReference type="RefSeq" id="WP_249453952.1">
    <property type="nucleotide sequence ID" value="NZ_CP097253.1"/>
</dbReference>
<organism evidence="5 6">
    <name type="scientific">Sphingomonas glaciei</name>
    <dbReference type="NCBI Taxonomy" id="2938948"/>
    <lineage>
        <taxon>Bacteria</taxon>
        <taxon>Pseudomonadati</taxon>
        <taxon>Pseudomonadota</taxon>
        <taxon>Alphaproteobacteria</taxon>
        <taxon>Sphingomonadales</taxon>
        <taxon>Sphingomonadaceae</taxon>
        <taxon>Sphingomonas</taxon>
    </lineage>
</organism>